<feature type="domain" description="RNA polymerase sigma-70 region 2" evidence="5">
    <location>
        <begin position="39"/>
        <end position="94"/>
    </location>
</feature>
<dbReference type="Pfam" id="PF04542">
    <property type="entry name" value="Sigma70_r2"/>
    <property type="match status" value="1"/>
</dbReference>
<evidence type="ECO:0000256" key="3">
    <source>
        <dbReference type="ARBA" id="ARBA00023082"/>
    </source>
</evidence>
<dbReference type="Pfam" id="PF08281">
    <property type="entry name" value="Sigma70_r4_2"/>
    <property type="match status" value="1"/>
</dbReference>
<dbReference type="InterPro" id="IPR039425">
    <property type="entry name" value="RNA_pol_sigma-70-like"/>
</dbReference>
<dbReference type="InterPro" id="IPR013324">
    <property type="entry name" value="RNA_pol_sigma_r3/r4-like"/>
</dbReference>
<dbReference type="Gene3D" id="1.10.10.10">
    <property type="entry name" value="Winged helix-like DNA-binding domain superfamily/Winged helix DNA-binding domain"/>
    <property type="match status" value="1"/>
</dbReference>
<dbReference type="SUPFAM" id="SSF88946">
    <property type="entry name" value="Sigma2 domain of RNA polymerase sigma factors"/>
    <property type="match status" value="1"/>
</dbReference>
<comment type="similarity">
    <text evidence="1">Belongs to the sigma-70 factor family. ECF subfamily.</text>
</comment>
<dbReference type="EMBL" id="JAODOP010000004">
    <property type="protein sequence ID" value="MEF3835129.1"/>
    <property type="molecule type" value="Genomic_DNA"/>
</dbReference>
<dbReference type="InterPro" id="IPR014284">
    <property type="entry name" value="RNA_pol_sigma-70_dom"/>
</dbReference>
<organism evidence="7 8">
    <name type="scientific">Flavivirga spongiicola</name>
    <dbReference type="NCBI Taxonomy" id="421621"/>
    <lineage>
        <taxon>Bacteria</taxon>
        <taxon>Pseudomonadati</taxon>
        <taxon>Bacteroidota</taxon>
        <taxon>Flavobacteriia</taxon>
        <taxon>Flavobacteriales</taxon>
        <taxon>Flavobacteriaceae</taxon>
        <taxon>Flavivirga</taxon>
    </lineage>
</organism>
<dbReference type="InterPro" id="IPR013325">
    <property type="entry name" value="RNA_pol_sigma_r2"/>
</dbReference>
<evidence type="ECO:0000259" key="5">
    <source>
        <dbReference type="Pfam" id="PF04542"/>
    </source>
</evidence>
<protein>
    <submittedName>
        <fullName evidence="7">RNA polymerase sigma-70 factor</fullName>
    </submittedName>
</protein>
<evidence type="ECO:0000256" key="1">
    <source>
        <dbReference type="ARBA" id="ARBA00010641"/>
    </source>
</evidence>
<keyword evidence="3" id="KW-0731">Sigma factor</keyword>
<keyword evidence="8" id="KW-1185">Reference proteome</keyword>
<feature type="domain" description="RNA polymerase sigma factor 70 region 4 type 2" evidence="6">
    <location>
        <begin position="125"/>
        <end position="174"/>
    </location>
</feature>
<keyword evidence="2" id="KW-0805">Transcription regulation</keyword>
<dbReference type="SUPFAM" id="SSF88659">
    <property type="entry name" value="Sigma3 and sigma4 domains of RNA polymerase sigma factors"/>
    <property type="match status" value="1"/>
</dbReference>
<evidence type="ECO:0000313" key="7">
    <source>
        <dbReference type="EMBL" id="MEF3835129.1"/>
    </source>
</evidence>
<gene>
    <name evidence="7" type="ORF">N1F79_18545</name>
</gene>
<dbReference type="Gene3D" id="1.10.1740.10">
    <property type="match status" value="1"/>
</dbReference>
<evidence type="ECO:0000256" key="4">
    <source>
        <dbReference type="ARBA" id="ARBA00023163"/>
    </source>
</evidence>
<dbReference type="NCBIfam" id="TIGR02937">
    <property type="entry name" value="sigma70-ECF"/>
    <property type="match status" value="1"/>
</dbReference>
<evidence type="ECO:0000259" key="6">
    <source>
        <dbReference type="Pfam" id="PF08281"/>
    </source>
</evidence>
<dbReference type="InterPro" id="IPR013249">
    <property type="entry name" value="RNA_pol_sigma70_r4_t2"/>
</dbReference>
<accession>A0ABU7XWM8</accession>
<dbReference type="InterPro" id="IPR036388">
    <property type="entry name" value="WH-like_DNA-bd_sf"/>
</dbReference>
<dbReference type="NCBIfam" id="TIGR02985">
    <property type="entry name" value="Sig70_bacteroi1"/>
    <property type="match status" value="1"/>
</dbReference>
<dbReference type="PANTHER" id="PTHR43133">
    <property type="entry name" value="RNA POLYMERASE ECF-TYPE SIGMA FACTO"/>
    <property type="match status" value="1"/>
</dbReference>
<dbReference type="PANTHER" id="PTHR43133:SF46">
    <property type="entry name" value="RNA POLYMERASE SIGMA-70 FACTOR ECF SUBFAMILY"/>
    <property type="match status" value="1"/>
</dbReference>
<comment type="caution">
    <text evidence="7">The sequence shown here is derived from an EMBL/GenBank/DDBJ whole genome shotgun (WGS) entry which is preliminary data.</text>
</comment>
<dbReference type="RefSeq" id="WP_303307422.1">
    <property type="nucleotide sequence ID" value="NZ_JAODOP010000004.1"/>
</dbReference>
<keyword evidence="4" id="KW-0804">Transcription</keyword>
<name>A0ABU7XWM8_9FLAO</name>
<evidence type="ECO:0000256" key="2">
    <source>
        <dbReference type="ARBA" id="ARBA00023015"/>
    </source>
</evidence>
<sequence length="195" mass="23231">MTLTRKRIDEDLVERLRNNDEEALSIIYKEYWEIMYLSAYNLLKNRAVSEDVVQEVFFSFWQKRSTLEIKVSIRSYLYTSVTYKVYDYFRKNKKMIKEELFQHFDEKVQALTPETKLIHKELVDYIDSLITQLPPKRLEVFKLSREEQLSNQEIAKRLGISKRTVEGHITKALIFLRSSLGVHISIEFLSLISNP</sequence>
<dbReference type="InterPro" id="IPR007627">
    <property type="entry name" value="RNA_pol_sigma70_r2"/>
</dbReference>
<evidence type="ECO:0000313" key="8">
    <source>
        <dbReference type="Proteomes" id="UP001337305"/>
    </source>
</evidence>
<dbReference type="Proteomes" id="UP001337305">
    <property type="component" value="Unassembled WGS sequence"/>
</dbReference>
<reference evidence="7 8" key="1">
    <citation type="submission" date="2022-09" db="EMBL/GenBank/DDBJ databases">
        <title>Genome sequencing of Flavivirga sp. MEBiC05379.</title>
        <authorList>
            <person name="Oh H.-M."/>
            <person name="Kwon K.K."/>
            <person name="Park M.J."/>
            <person name="Yang S.-H."/>
        </authorList>
    </citation>
    <scope>NUCLEOTIDE SEQUENCE [LARGE SCALE GENOMIC DNA]</scope>
    <source>
        <strain evidence="7 8">MEBiC05379</strain>
    </source>
</reference>
<dbReference type="InterPro" id="IPR014327">
    <property type="entry name" value="RNA_pol_sigma70_bacteroid"/>
</dbReference>
<proteinExistence type="inferred from homology"/>